<evidence type="ECO:0000313" key="2">
    <source>
        <dbReference type="EMBL" id="CAA9311262.1"/>
    </source>
</evidence>
<keyword evidence="2" id="KW-0689">Ribosomal protein</keyword>
<gene>
    <name evidence="2" type="ORF">AVDCRST_MAG68-1233</name>
</gene>
<feature type="non-terminal residue" evidence="2">
    <location>
        <position position="119"/>
    </location>
</feature>
<name>A0A6J4KPR8_9BACT</name>
<accession>A0A6J4KPR8</accession>
<feature type="region of interest" description="Disordered" evidence="1">
    <location>
        <begin position="1"/>
        <end position="119"/>
    </location>
</feature>
<sequence length="119" mass="12537">ETRKQGAAARAYRRAPYGDAAQHGHEPVPPRPHPDHDGQGQGAASVRGAADHAGAQGRPSRHPPGRAPDPGPRGAHAAVQADRAPLRGAQRWLHPRAQDGLPPGRRRRDGADRAGGPRL</sequence>
<proteinExistence type="predicted"/>
<feature type="non-terminal residue" evidence="2">
    <location>
        <position position="1"/>
    </location>
</feature>
<dbReference type="GO" id="GO:0005840">
    <property type="term" value="C:ribosome"/>
    <property type="evidence" value="ECO:0007669"/>
    <property type="project" value="UniProtKB-KW"/>
</dbReference>
<protein>
    <submittedName>
        <fullName evidence="2">LSU ribosomal protein L17p</fullName>
    </submittedName>
</protein>
<reference evidence="2" key="1">
    <citation type="submission" date="2020-02" db="EMBL/GenBank/DDBJ databases">
        <authorList>
            <person name="Meier V. D."/>
        </authorList>
    </citation>
    <scope>NUCLEOTIDE SEQUENCE</scope>
    <source>
        <strain evidence="2">AVDCRST_MAG68</strain>
    </source>
</reference>
<keyword evidence="2" id="KW-0687">Ribonucleoprotein</keyword>
<dbReference type="EMBL" id="CADCTW010000070">
    <property type="protein sequence ID" value="CAA9311262.1"/>
    <property type="molecule type" value="Genomic_DNA"/>
</dbReference>
<dbReference type="AlphaFoldDB" id="A0A6J4KPR8"/>
<organism evidence="2">
    <name type="scientific">uncultured Gemmatimonadota bacterium</name>
    <dbReference type="NCBI Taxonomy" id="203437"/>
    <lineage>
        <taxon>Bacteria</taxon>
        <taxon>Pseudomonadati</taxon>
        <taxon>Gemmatimonadota</taxon>
        <taxon>environmental samples</taxon>
    </lineage>
</organism>
<evidence type="ECO:0000256" key="1">
    <source>
        <dbReference type="SAM" id="MobiDB-lite"/>
    </source>
</evidence>
<feature type="compositionally biased region" description="Basic and acidic residues" evidence="1">
    <location>
        <begin position="22"/>
        <end position="38"/>
    </location>
</feature>
<feature type="compositionally biased region" description="Low complexity" evidence="1">
    <location>
        <begin position="1"/>
        <end position="21"/>
    </location>
</feature>